<keyword evidence="1" id="KW-0472">Membrane</keyword>
<comment type="caution">
    <text evidence="2">The sequence shown here is derived from an EMBL/GenBank/DDBJ whole genome shotgun (WGS) entry which is preliminary data.</text>
</comment>
<keyword evidence="1" id="KW-0812">Transmembrane</keyword>
<accession>A0ABD3EA03</accession>
<evidence type="ECO:0000256" key="1">
    <source>
        <dbReference type="SAM" id="Phobius"/>
    </source>
</evidence>
<protein>
    <submittedName>
        <fullName evidence="2">Uncharacterized protein</fullName>
    </submittedName>
</protein>
<dbReference type="EMBL" id="JAVIJP010000007">
    <property type="protein sequence ID" value="KAL3650587.1"/>
    <property type="molecule type" value="Genomic_DNA"/>
</dbReference>
<dbReference type="InterPro" id="IPR044200">
    <property type="entry name" value="At5g03900-like"/>
</dbReference>
<sequence>MAAANSFYGGTTRCQCLILPNKLYSRSSSSKLLSSTIVHPQPTKIWSFSVRACGRADNNKLLQFDVRKRPIDAIDFSGRRATIRDVANKDNFKLNQAKKALQDLAADTNDQVWDGCFFHKNLALKPQTLFQKGKVAVLYLIRVSFWMSLALTTVVRLTVILLEAIILGFFGSPVSSSKMDNIQISSKHVCCAQLVDWIFSYVFGDGDPNQGVEEKRWKMIELYIALNGSVVTAEEIAPYLDPETTKPGKLNDESYMLPVLQQFDGQPKVDEEGNILYHFPSVHCTSLPRTSREKEYAGRWVDRDIKVDKFFEEHQWEFSKYDDKELALAADLLHGNLFTAVSSGFVLRVTLGWESYFSQYLFLPLLLPVYAVYAVSFLVISSIRRSLIKKRNTEIVKRNEAREERARALESPDISLMQKLVSARSMAQRASIGNDRIDSGRYTDHPTDKLSRSKYPGGCIGLGF</sequence>
<feature type="transmembrane region" description="Helical" evidence="1">
    <location>
        <begin position="145"/>
        <end position="170"/>
    </location>
</feature>
<evidence type="ECO:0000313" key="2">
    <source>
        <dbReference type="EMBL" id="KAL3650587.1"/>
    </source>
</evidence>
<dbReference type="PANTHER" id="PTHR47380">
    <property type="entry name" value="OS02G0533000 PROTEIN"/>
    <property type="match status" value="1"/>
</dbReference>
<feature type="transmembrane region" description="Helical" evidence="1">
    <location>
        <begin position="359"/>
        <end position="381"/>
    </location>
</feature>
<organism evidence="2 3">
    <name type="scientific">Castilleja foliolosa</name>
    <dbReference type="NCBI Taxonomy" id="1961234"/>
    <lineage>
        <taxon>Eukaryota</taxon>
        <taxon>Viridiplantae</taxon>
        <taxon>Streptophyta</taxon>
        <taxon>Embryophyta</taxon>
        <taxon>Tracheophyta</taxon>
        <taxon>Spermatophyta</taxon>
        <taxon>Magnoliopsida</taxon>
        <taxon>eudicotyledons</taxon>
        <taxon>Gunneridae</taxon>
        <taxon>Pentapetalae</taxon>
        <taxon>asterids</taxon>
        <taxon>lamiids</taxon>
        <taxon>Lamiales</taxon>
        <taxon>Orobanchaceae</taxon>
        <taxon>Pedicularideae</taxon>
        <taxon>Castillejinae</taxon>
        <taxon>Castilleja</taxon>
    </lineage>
</organism>
<reference evidence="3" key="1">
    <citation type="journal article" date="2024" name="IScience">
        <title>Strigolactones Initiate the Formation of Haustorium-like Structures in Castilleja.</title>
        <authorList>
            <person name="Buerger M."/>
            <person name="Peterson D."/>
            <person name="Chory J."/>
        </authorList>
    </citation>
    <scope>NUCLEOTIDE SEQUENCE [LARGE SCALE GENOMIC DNA]</scope>
</reference>
<dbReference type="AlphaFoldDB" id="A0ABD3EA03"/>
<dbReference type="PANTHER" id="PTHR47380:SF4">
    <property type="entry name" value="OS02G0533000 PROTEIN"/>
    <property type="match status" value="1"/>
</dbReference>
<keyword evidence="3" id="KW-1185">Reference proteome</keyword>
<evidence type="ECO:0000313" key="3">
    <source>
        <dbReference type="Proteomes" id="UP001632038"/>
    </source>
</evidence>
<proteinExistence type="predicted"/>
<gene>
    <name evidence="2" type="ORF">CASFOL_006990</name>
</gene>
<dbReference type="Proteomes" id="UP001632038">
    <property type="component" value="Unassembled WGS sequence"/>
</dbReference>
<name>A0ABD3EA03_9LAMI</name>
<keyword evidence="1" id="KW-1133">Transmembrane helix</keyword>